<dbReference type="Proteomes" id="UP000054560">
    <property type="component" value="Unassembled WGS sequence"/>
</dbReference>
<gene>
    <name evidence="1" type="ORF">SARC_03620</name>
</gene>
<accession>A0A0L0G5G2</accession>
<organism evidence="1 2">
    <name type="scientific">Sphaeroforma arctica JP610</name>
    <dbReference type="NCBI Taxonomy" id="667725"/>
    <lineage>
        <taxon>Eukaryota</taxon>
        <taxon>Ichthyosporea</taxon>
        <taxon>Ichthyophonida</taxon>
        <taxon>Sphaeroforma</taxon>
    </lineage>
</organism>
<dbReference type="AlphaFoldDB" id="A0A0L0G5G2"/>
<dbReference type="GeneID" id="25904124"/>
<keyword evidence="2" id="KW-1185">Reference proteome</keyword>
<sequence>MSPILVLLRLADSNKPTASKISAAMRKAESIWTALTRGTGEANDVAELILATLNSGKRAGALDPAFIDETTIGHYYVRNAVHTILRRVLNVAPKEGYQEALFVKIIQELSNYFYRRGDYGVGSECWKEVSEGSIVLDWWQVWGINCPTALKYAIL</sequence>
<evidence type="ECO:0000313" key="2">
    <source>
        <dbReference type="Proteomes" id="UP000054560"/>
    </source>
</evidence>
<reference evidence="1 2" key="1">
    <citation type="submission" date="2011-02" db="EMBL/GenBank/DDBJ databases">
        <title>The Genome Sequence of Sphaeroforma arctica JP610.</title>
        <authorList>
            <consortium name="The Broad Institute Genome Sequencing Platform"/>
            <person name="Russ C."/>
            <person name="Cuomo C."/>
            <person name="Young S.K."/>
            <person name="Zeng Q."/>
            <person name="Gargeya S."/>
            <person name="Alvarado L."/>
            <person name="Berlin A."/>
            <person name="Chapman S.B."/>
            <person name="Chen Z."/>
            <person name="Freedman E."/>
            <person name="Gellesch M."/>
            <person name="Goldberg J."/>
            <person name="Griggs A."/>
            <person name="Gujja S."/>
            <person name="Heilman E."/>
            <person name="Heiman D."/>
            <person name="Howarth C."/>
            <person name="Mehta T."/>
            <person name="Neiman D."/>
            <person name="Pearson M."/>
            <person name="Roberts A."/>
            <person name="Saif S."/>
            <person name="Shea T."/>
            <person name="Shenoy N."/>
            <person name="Sisk P."/>
            <person name="Stolte C."/>
            <person name="Sykes S."/>
            <person name="White J."/>
            <person name="Yandava C."/>
            <person name="Burger G."/>
            <person name="Gray M.W."/>
            <person name="Holland P.W.H."/>
            <person name="King N."/>
            <person name="Lang F.B.F."/>
            <person name="Roger A.J."/>
            <person name="Ruiz-Trillo I."/>
            <person name="Haas B."/>
            <person name="Nusbaum C."/>
            <person name="Birren B."/>
        </authorList>
    </citation>
    <scope>NUCLEOTIDE SEQUENCE [LARGE SCALE GENOMIC DNA]</scope>
    <source>
        <strain evidence="1 2">JP610</strain>
    </source>
</reference>
<protein>
    <submittedName>
        <fullName evidence="1">Uncharacterized protein</fullName>
    </submittedName>
</protein>
<evidence type="ECO:0000313" key="1">
    <source>
        <dbReference type="EMBL" id="KNC84164.1"/>
    </source>
</evidence>
<dbReference type="EMBL" id="KQ241783">
    <property type="protein sequence ID" value="KNC84164.1"/>
    <property type="molecule type" value="Genomic_DNA"/>
</dbReference>
<dbReference type="RefSeq" id="XP_014158066.1">
    <property type="nucleotide sequence ID" value="XM_014302591.1"/>
</dbReference>
<proteinExistence type="predicted"/>
<name>A0A0L0G5G2_9EUKA</name>